<dbReference type="PANTHER" id="PTHR43792">
    <property type="entry name" value="GNAT FAMILY, PUTATIVE (AFU_ORTHOLOGUE AFUA_3G00765)-RELATED-RELATED"/>
    <property type="match status" value="1"/>
</dbReference>
<protein>
    <submittedName>
        <fullName evidence="5">GNAT family N-acetyltransferase</fullName>
    </submittedName>
</protein>
<dbReference type="Gene3D" id="3.40.630.30">
    <property type="match status" value="1"/>
</dbReference>
<dbReference type="CDD" id="cd04301">
    <property type="entry name" value="NAT_SF"/>
    <property type="match status" value="1"/>
</dbReference>
<organism evidence="5 6">
    <name type="scientific">Alkalicoccobacillus plakortidis</name>
    <dbReference type="NCBI Taxonomy" id="444060"/>
    <lineage>
        <taxon>Bacteria</taxon>
        <taxon>Bacillati</taxon>
        <taxon>Bacillota</taxon>
        <taxon>Bacilli</taxon>
        <taxon>Bacillales</taxon>
        <taxon>Bacillaceae</taxon>
        <taxon>Alkalicoccobacillus</taxon>
    </lineage>
</organism>
<sequence length="177" mass="20713">MHSTNISLREFRYDDWKAINQYARLASVSQYQAWRVQTEIDSQSYLVQLIQDSACEPRSRYAFAIIENETQFCIGSAELNIRDRHNRVGELAYILHPNYWGKGFATEAAKQMLSYGFSEQKLHRIFATCDPRNISSERVMQKVGMQKEGKLRENLLLDEGWRDSLIYSLLENEVNCF</sequence>
<dbReference type="SUPFAM" id="SSF55729">
    <property type="entry name" value="Acyl-CoA N-acyltransferases (Nat)"/>
    <property type="match status" value="1"/>
</dbReference>
<keyword evidence="2" id="KW-0012">Acyltransferase</keyword>
<evidence type="ECO:0000313" key="5">
    <source>
        <dbReference type="EMBL" id="MCM2677564.1"/>
    </source>
</evidence>
<comment type="similarity">
    <text evidence="3">Belongs to the acetyltransferase family. RimJ subfamily.</text>
</comment>
<dbReference type="InterPro" id="IPR000182">
    <property type="entry name" value="GNAT_dom"/>
</dbReference>
<proteinExistence type="inferred from homology"/>
<name>A0ABT0XQP2_9BACI</name>
<dbReference type="PROSITE" id="PS51186">
    <property type="entry name" value="GNAT"/>
    <property type="match status" value="1"/>
</dbReference>
<evidence type="ECO:0000256" key="1">
    <source>
        <dbReference type="ARBA" id="ARBA00022679"/>
    </source>
</evidence>
<gene>
    <name evidence="5" type="ORF">NDM98_20360</name>
</gene>
<keyword evidence="6" id="KW-1185">Reference proteome</keyword>
<dbReference type="RefSeq" id="WP_251611364.1">
    <property type="nucleotide sequence ID" value="NZ_JAMQJY010000004.1"/>
</dbReference>
<evidence type="ECO:0000259" key="4">
    <source>
        <dbReference type="PROSITE" id="PS51186"/>
    </source>
</evidence>
<dbReference type="InterPro" id="IPR016181">
    <property type="entry name" value="Acyl_CoA_acyltransferase"/>
</dbReference>
<dbReference type="PANTHER" id="PTHR43792:SF8">
    <property type="entry name" value="[RIBOSOMAL PROTEIN US5]-ALANINE N-ACETYLTRANSFERASE"/>
    <property type="match status" value="1"/>
</dbReference>
<dbReference type="Pfam" id="PF13302">
    <property type="entry name" value="Acetyltransf_3"/>
    <property type="match status" value="1"/>
</dbReference>
<keyword evidence="1" id="KW-0808">Transferase</keyword>
<dbReference type="EMBL" id="JAMQJY010000004">
    <property type="protein sequence ID" value="MCM2677564.1"/>
    <property type="molecule type" value="Genomic_DNA"/>
</dbReference>
<evidence type="ECO:0000256" key="3">
    <source>
        <dbReference type="ARBA" id="ARBA00038502"/>
    </source>
</evidence>
<evidence type="ECO:0000256" key="2">
    <source>
        <dbReference type="ARBA" id="ARBA00023315"/>
    </source>
</evidence>
<reference evidence="5" key="1">
    <citation type="submission" date="2022-06" db="EMBL/GenBank/DDBJ databases">
        <title>Alkalicoccobacillus porphyridii sp. nov., isolated from a marine red alga, Porphyridium purpureum and reclassification of Shouchella plakortidis and Shouchella gibsonii as Alkalicoccobacillus plakortidis comb. nov. and Alkalicoccobacillus gibsonii comb. nov.</title>
        <authorList>
            <person name="Kim K.H."/>
            <person name="Lee J.K."/>
            <person name="Han D.M."/>
            <person name="Baek J.H."/>
            <person name="Jeon C.O."/>
        </authorList>
    </citation>
    <scope>NUCLEOTIDE SEQUENCE</scope>
    <source>
        <strain evidence="5">DSM 19153</strain>
    </source>
</reference>
<dbReference type="Proteomes" id="UP001203665">
    <property type="component" value="Unassembled WGS sequence"/>
</dbReference>
<feature type="domain" description="N-acetyltransferase" evidence="4">
    <location>
        <begin position="6"/>
        <end position="172"/>
    </location>
</feature>
<accession>A0ABT0XQP2</accession>
<dbReference type="InterPro" id="IPR051531">
    <property type="entry name" value="N-acetyltransferase"/>
</dbReference>
<comment type="caution">
    <text evidence="5">The sequence shown here is derived from an EMBL/GenBank/DDBJ whole genome shotgun (WGS) entry which is preliminary data.</text>
</comment>
<evidence type="ECO:0000313" key="6">
    <source>
        <dbReference type="Proteomes" id="UP001203665"/>
    </source>
</evidence>